<feature type="domain" description="GRAM" evidence="2">
    <location>
        <begin position="121"/>
        <end position="212"/>
    </location>
</feature>
<dbReference type="OMA" id="LTEIACI"/>
<dbReference type="Gene3D" id="2.30.29.30">
    <property type="entry name" value="Pleckstrin-homology domain (PH domain)/Phosphotyrosine-binding domain (PTB)"/>
    <property type="match status" value="1"/>
</dbReference>
<dbReference type="InterPro" id="IPR004182">
    <property type="entry name" value="GRAM"/>
</dbReference>
<sequence>MADKKKPTAGGGKYVELTTLSYSGPVPRPHPPCMDPTPDEQYRQFVEQKKMEQGERKHVSSGAKPSAPADPSNTSGLFSSATTSLLSMAQKVARKVERAGTEVTSATENAVRQMERQLNVERFKSNFPELSAMGEILLADYDCSAMHAGLRVKGHMQITKNYLCFSAQTTSMLVQATNAMLKESGLWSNGSPLEGIRQVIPLTEIACISLSVVLETVDHRTPFFLPIPASNVLPSCLQIYTTKQQLFQFLAFESIAAAAGAVLSDAVKGRTIDRAYNYLDHAWRAATAVPLPGVNYVS</sequence>
<dbReference type="Proteomes" id="UP000283634">
    <property type="component" value="Unassembled WGS sequence"/>
</dbReference>
<feature type="compositionally biased region" description="Pro residues" evidence="1">
    <location>
        <begin position="26"/>
        <end position="35"/>
    </location>
</feature>
<name>A0A3R7NSA7_TRYRA</name>
<dbReference type="InterPro" id="IPR011993">
    <property type="entry name" value="PH-like_dom_sf"/>
</dbReference>
<gene>
    <name evidence="3" type="ORF">TraAM80_03728</name>
</gene>
<dbReference type="SMART" id="SM00568">
    <property type="entry name" value="GRAM"/>
    <property type="match status" value="1"/>
</dbReference>
<dbReference type="RefSeq" id="XP_029239524.1">
    <property type="nucleotide sequence ID" value="XM_029380681.1"/>
</dbReference>
<reference evidence="3 4" key="1">
    <citation type="journal article" date="2018" name="BMC Genomics">
        <title>Genomic comparison of Trypanosoma conorhini and Trypanosoma rangeli to Trypanosoma cruzi strains of high and low virulence.</title>
        <authorList>
            <person name="Bradwell K.R."/>
            <person name="Koparde V.N."/>
            <person name="Matveyev A.V."/>
            <person name="Serrano M.G."/>
            <person name="Alves J.M."/>
            <person name="Parikh H."/>
            <person name="Huang B."/>
            <person name="Lee V."/>
            <person name="Espinosa-Alvarez O."/>
            <person name="Ortiz P.A."/>
            <person name="Costa-Martins A.G."/>
            <person name="Teixeira M.M."/>
            <person name="Buck G.A."/>
        </authorList>
    </citation>
    <scope>NUCLEOTIDE SEQUENCE [LARGE SCALE GENOMIC DNA]</scope>
    <source>
        <strain evidence="3 4">AM80</strain>
    </source>
</reference>
<proteinExistence type="predicted"/>
<keyword evidence="4" id="KW-1185">Reference proteome</keyword>
<accession>A0A3R7NSA7</accession>
<organism evidence="3 4">
    <name type="scientific">Trypanosoma rangeli</name>
    <dbReference type="NCBI Taxonomy" id="5698"/>
    <lineage>
        <taxon>Eukaryota</taxon>
        <taxon>Discoba</taxon>
        <taxon>Euglenozoa</taxon>
        <taxon>Kinetoplastea</taxon>
        <taxon>Metakinetoplastina</taxon>
        <taxon>Trypanosomatida</taxon>
        <taxon>Trypanosomatidae</taxon>
        <taxon>Trypanosoma</taxon>
        <taxon>Herpetosoma</taxon>
    </lineage>
</organism>
<dbReference type="VEuPathDB" id="TriTrypDB:TRSC58_02410"/>
<evidence type="ECO:0000313" key="3">
    <source>
        <dbReference type="EMBL" id="RNF06912.1"/>
    </source>
</evidence>
<dbReference type="OrthoDB" id="278639at2759"/>
<comment type="caution">
    <text evidence="3">The sequence shown here is derived from an EMBL/GenBank/DDBJ whole genome shotgun (WGS) entry which is preliminary data.</text>
</comment>
<feature type="region of interest" description="Disordered" evidence="1">
    <location>
        <begin position="1"/>
        <end position="78"/>
    </location>
</feature>
<dbReference type="EMBL" id="MKGL01000098">
    <property type="protein sequence ID" value="RNF06912.1"/>
    <property type="molecule type" value="Genomic_DNA"/>
</dbReference>
<feature type="compositionally biased region" description="Basic and acidic residues" evidence="1">
    <location>
        <begin position="40"/>
        <end position="58"/>
    </location>
</feature>
<protein>
    <recommendedName>
        <fullName evidence="2">GRAM domain-containing protein</fullName>
    </recommendedName>
</protein>
<evidence type="ECO:0000259" key="2">
    <source>
        <dbReference type="SMART" id="SM00568"/>
    </source>
</evidence>
<evidence type="ECO:0000256" key="1">
    <source>
        <dbReference type="SAM" id="MobiDB-lite"/>
    </source>
</evidence>
<evidence type="ECO:0000313" key="4">
    <source>
        <dbReference type="Proteomes" id="UP000283634"/>
    </source>
</evidence>
<dbReference type="AlphaFoldDB" id="A0A3R7NSA7"/>
<dbReference type="GeneID" id="40327661"/>